<evidence type="ECO:0000256" key="13">
    <source>
        <dbReference type="ARBA" id="ARBA00032593"/>
    </source>
</evidence>
<comment type="subunit">
    <text evidence="3">Homodimer.</text>
</comment>
<dbReference type="PANTHER" id="PTHR33238">
    <property type="entry name" value="IRON (METAL) DEPENDENT REPRESSOR, DTXR FAMILY"/>
    <property type="match status" value="1"/>
</dbReference>
<dbReference type="GO" id="GO:0003700">
    <property type="term" value="F:DNA-binding transcription factor activity"/>
    <property type="evidence" value="ECO:0007669"/>
    <property type="project" value="InterPro"/>
</dbReference>
<dbReference type="Gene3D" id="1.10.60.10">
    <property type="entry name" value="Iron dependent repressor, metal binding and dimerisation domain"/>
    <property type="match status" value="1"/>
</dbReference>
<evidence type="ECO:0000256" key="12">
    <source>
        <dbReference type="ARBA" id="ARBA00025185"/>
    </source>
</evidence>
<keyword evidence="10" id="KW-0804">Transcription</keyword>
<keyword evidence="8" id="KW-0238">DNA-binding</keyword>
<dbReference type="InterPro" id="IPR038157">
    <property type="entry name" value="FeoA_core_dom"/>
</dbReference>
<dbReference type="Gene3D" id="2.30.30.90">
    <property type="match status" value="1"/>
</dbReference>
<keyword evidence="7" id="KW-0805">Transcription regulation</keyword>
<evidence type="ECO:0000256" key="8">
    <source>
        <dbReference type="ARBA" id="ARBA00023125"/>
    </source>
</evidence>
<dbReference type="Pfam" id="PF04023">
    <property type="entry name" value="FeoA"/>
    <property type="match status" value="1"/>
</dbReference>
<accession>C2FUY0</accession>
<evidence type="ECO:0000259" key="14">
    <source>
        <dbReference type="PROSITE" id="PS50944"/>
    </source>
</evidence>
<dbReference type="GO" id="GO:0046983">
    <property type="term" value="F:protein dimerization activity"/>
    <property type="evidence" value="ECO:0007669"/>
    <property type="project" value="InterPro"/>
</dbReference>
<evidence type="ECO:0000256" key="7">
    <source>
        <dbReference type="ARBA" id="ARBA00023015"/>
    </source>
</evidence>
<gene>
    <name evidence="15" type="ORF">HMPREF0765_1136</name>
</gene>
<dbReference type="GO" id="GO:0005737">
    <property type="term" value="C:cytoplasm"/>
    <property type="evidence" value="ECO:0007669"/>
    <property type="project" value="UniProtKB-SubCell"/>
</dbReference>
<evidence type="ECO:0000256" key="1">
    <source>
        <dbReference type="ARBA" id="ARBA00004496"/>
    </source>
</evidence>
<dbReference type="Pfam" id="PF02742">
    <property type="entry name" value="Fe_dep_repr_C"/>
    <property type="match status" value="1"/>
</dbReference>
<dbReference type="Proteomes" id="UP000006241">
    <property type="component" value="Unassembled WGS sequence"/>
</dbReference>
<dbReference type="Pfam" id="PF01325">
    <property type="entry name" value="Fe_dep_repress"/>
    <property type="match status" value="1"/>
</dbReference>
<evidence type="ECO:0000256" key="5">
    <source>
        <dbReference type="ARBA" id="ARBA00022490"/>
    </source>
</evidence>
<keyword evidence="9" id="KW-0010">Activator</keyword>
<name>C2FUY0_SPHSI</name>
<keyword evidence="11" id="KW-0464">Manganese</keyword>
<dbReference type="InterPro" id="IPR050536">
    <property type="entry name" value="DtxR_MntR_Metal-Reg"/>
</dbReference>
<dbReference type="InterPro" id="IPR007167">
    <property type="entry name" value="Fe-transptr_FeoA-like"/>
</dbReference>
<evidence type="ECO:0000256" key="3">
    <source>
        <dbReference type="ARBA" id="ARBA00011738"/>
    </source>
</evidence>
<dbReference type="InterPro" id="IPR036390">
    <property type="entry name" value="WH_DNA-bd_sf"/>
</dbReference>
<dbReference type="EMBL" id="ACHB01000026">
    <property type="protein sequence ID" value="EEI93334.1"/>
    <property type="molecule type" value="Genomic_DNA"/>
</dbReference>
<reference evidence="15 16" key="1">
    <citation type="submission" date="2009-01" db="EMBL/GenBank/DDBJ databases">
        <authorList>
            <person name="Qin X."/>
            <person name="Bachman B."/>
            <person name="Battles P."/>
            <person name="Bell A."/>
            <person name="Bess C."/>
            <person name="Bickham C."/>
            <person name="Chaboub L."/>
            <person name="Chen D."/>
            <person name="Coyle M."/>
            <person name="Deiros D.R."/>
            <person name="Dinh H."/>
            <person name="Forbes L."/>
            <person name="Fowler G."/>
            <person name="Francisco L."/>
            <person name="Fu Q."/>
            <person name="Gubbala S."/>
            <person name="Hale W."/>
            <person name="Han Y."/>
            <person name="Hemphill L."/>
            <person name="Highlander S.K."/>
            <person name="Hirani K."/>
            <person name="Hogues M."/>
            <person name="Jackson L."/>
            <person name="Jakkamsetti A."/>
            <person name="Javaid M."/>
            <person name="Jiang H."/>
            <person name="Korchina V."/>
            <person name="Kovar C."/>
            <person name="Lara F."/>
            <person name="Lee S."/>
            <person name="Mata R."/>
            <person name="Mathew T."/>
            <person name="Moen C."/>
            <person name="Morales K."/>
            <person name="Munidasa M."/>
            <person name="Nazareth L."/>
            <person name="Ngo R."/>
            <person name="Nguyen L."/>
            <person name="Okwuonu G."/>
            <person name="Ongeri F."/>
            <person name="Patil S."/>
            <person name="Petrosino J."/>
            <person name="Pham C."/>
            <person name="Pham P."/>
            <person name="Pu L.-L."/>
            <person name="Puazo M."/>
            <person name="Raj R."/>
            <person name="Reid J."/>
            <person name="Rouhana J."/>
            <person name="Saada N."/>
            <person name="Shang Y."/>
            <person name="Simmons D."/>
            <person name="Thornton R."/>
            <person name="Warren J."/>
            <person name="Weissenberger G."/>
            <person name="Zhang J."/>
            <person name="Zhang L."/>
            <person name="Zhou C."/>
            <person name="Zhu D."/>
            <person name="Muzny D."/>
            <person name="Worley K."/>
            <person name="Gibbs R."/>
        </authorList>
    </citation>
    <scope>NUCLEOTIDE SEQUENCE [LARGE SCALE GENOMIC DNA]</scope>
    <source>
        <strain evidence="15 16">ATCC 33300</strain>
    </source>
</reference>
<dbReference type="InterPro" id="IPR036421">
    <property type="entry name" value="Fe_dep_repressor_sf"/>
</dbReference>
<dbReference type="Gene3D" id="1.10.10.10">
    <property type="entry name" value="Winged helix-like DNA-binding domain superfamily/Winged helix DNA-binding domain"/>
    <property type="match status" value="1"/>
</dbReference>
<sequence length="230" mass="26158">MMIFGIFIFFVFLDMYSAAEENYLKSMLSLENSHGEVSINELSKRLNLKMPTVNGMIKKFAEKGLVHYESYKPIRLTAPGKKEATMILRKHRLTEMFLARMMGFGWEEVHEIAEQIEHIQSTKFFDKMDELLGFPKFDPHGSPIPDVHGKVVNPKYKSLTEIASGTTVRLMAIGDSSQEFLQYLNSKNIHLAAEINVLSKETFDGNMTVRIHEGKPVVLSKIATDKLLVS</sequence>
<evidence type="ECO:0000256" key="9">
    <source>
        <dbReference type="ARBA" id="ARBA00023159"/>
    </source>
</evidence>
<comment type="subcellular location">
    <subcellularLocation>
        <location evidence="1">Cytoplasm</location>
    </subcellularLocation>
</comment>
<comment type="function">
    <text evidence="12">In the presence of manganese, represses expression of mntH and mntS. Up-regulates expression of mntP.</text>
</comment>
<organism evidence="15 16">
    <name type="scientific">Sphingobacterium spiritivorum ATCC 33300</name>
    <dbReference type="NCBI Taxonomy" id="525372"/>
    <lineage>
        <taxon>Bacteria</taxon>
        <taxon>Pseudomonadati</taxon>
        <taxon>Bacteroidota</taxon>
        <taxon>Sphingobacteriia</taxon>
        <taxon>Sphingobacteriales</taxon>
        <taxon>Sphingobacteriaceae</taxon>
        <taxon>Sphingobacterium</taxon>
    </lineage>
</organism>
<proteinExistence type="inferred from homology"/>
<evidence type="ECO:0000313" key="16">
    <source>
        <dbReference type="Proteomes" id="UP000006241"/>
    </source>
</evidence>
<keyword evidence="6" id="KW-0678">Repressor</keyword>
<feature type="domain" description="HTH dtxR-type" evidence="14">
    <location>
        <begin position="15"/>
        <end position="77"/>
    </location>
</feature>
<dbReference type="PROSITE" id="PS50944">
    <property type="entry name" value="HTH_DTXR"/>
    <property type="match status" value="1"/>
</dbReference>
<evidence type="ECO:0000313" key="15">
    <source>
        <dbReference type="EMBL" id="EEI93334.1"/>
    </source>
</evidence>
<dbReference type="GO" id="GO:0046914">
    <property type="term" value="F:transition metal ion binding"/>
    <property type="evidence" value="ECO:0007669"/>
    <property type="project" value="InterPro"/>
</dbReference>
<evidence type="ECO:0000256" key="11">
    <source>
        <dbReference type="ARBA" id="ARBA00023211"/>
    </source>
</evidence>
<comment type="similarity">
    <text evidence="2">Belongs to the DtxR/MntR family.</text>
</comment>
<keyword evidence="5" id="KW-0963">Cytoplasm</keyword>
<dbReference type="InterPro" id="IPR036388">
    <property type="entry name" value="WH-like_DNA-bd_sf"/>
</dbReference>
<evidence type="ECO:0000256" key="10">
    <source>
        <dbReference type="ARBA" id="ARBA00023163"/>
    </source>
</evidence>
<dbReference type="InterPro" id="IPR001367">
    <property type="entry name" value="Fe_dep_repressor"/>
</dbReference>
<dbReference type="AlphaFoldDB" id="C2FUY0"/>
<evidence type="ECO:0000256" key="6">
    <source>
        <dbReference type="ARBA" id="ARBA00022491"/>
    </source>
</evidence>
<dbReference type="SMART" id="SM00529">
    <property type="entry name" value="HTH_DTXR"/>
    <property type="match status" value="1"/>
</dbReference>
<dbReference type="HOGENOM" id="CLU_069532_0_2_10"/>
<dbReference type="PANTHER" id="PTHR33238:SF11">
    <property type="entry name" value="TRANSCRIPTIONAL REGULATOR MNTR"/>
    <property type="match status" value="1"/>
</dbReference>
<dbReference type="SUPFAM" id="SSF47979">
    <property type="entry name" value="Iron-dependent repressor protein, dimerization domain"/>
    <property type="match status" value="1"/>
</dbReference>
<dbReference type="SUPFAM" id="SSF46785">
    <property type="entry name" value="Winged helix' DNA-binding domain"/>
    <property type="match status" value="1"/>
</dbReference>
<dbReference type="InterPro" id="IPR022687">
    <property type="entry name" value="HTH_DTXR"/>
</dbReference>
<protein>
    <recommendedName>
        <fullName evidence="4">Transcriptional regulator MntR</fullName>
    </recommendedName>
    <alternativeName>
        <fullName evidence="13">Manganese transport regulator</fullName>
    </alternativeName>
</protein>
<dbReference type="InterPro" id="IPR022689">
    <property type="entry name" value="Iron_dep_repressor"/>
</dbReference>
<evidence type="ECO:0000256" key="2">
    <source>
        <dbReference type="ARBA" id="ARBA00007871"/>
    </source>
</evidence>
<comment type="caution">
    <text evidence="15">The sequence shown here is derived from an EMBL/GenBank/DDBJ whole genome shotgun (WGS) entry which is preliminary data.</text>
</comment>
<dbReference type="GO" id="GO:0003677">
    <property type="term" value="F:DNA binding"/>
    <property type="evidence" value="ECO:0007669"/>
    <property type="project" value="UniProtKB-KW"/>
</dbReference>
<evidence type="ECO:0000256" key="4">
    <source>
        <dbReference type="ARBA" id="ARBA00022386"/>
    </source>
</evidence>